<dbReference type="SUPFAM" id="SSF53335">
    <property type="entry name" value="S-adenosyl-L-methionine-dependent methyltransferases"/>
    <property type="match status" value="1"/>
</dbReference>
<protein>
    <recommendedName>
        <fullName evidence="3">Methyltransferase domain-containing protein</fullName>
    </recommendedName>
</protein>
<dbReference type="EMBL" id="BCMY01000008">
    <property type="protein sequence ID" value="GAQ42538.1"/>
    <property type="molecule type" value="Genomic_DNA"/>
</dbReference>
<dbReference type="VEuPathDB" id="FungiDB:ATCC64974_63020"/>
<accession>A0A100IJS2</accession>
<evidence type="ECO:0000313" key="1">
    <source>
        <dbReference type="EMBL" id="GAQ42538.1"/>
    </source>
</evidence>
<comment type="caution">
    <text evidence="1">The sequence shown here is derived from an EMBL/GenBank/DDBJ whole genome shotgun (WGS) entry which is preliminary data.</text>
</comment>
<name>A0A100IJS2_ASPNG</name>
<gene>
    <name evidence="1" type="ORF">ABL_05199</name>
</gene>
<dbReference type="Gene3D" id="3.40.50.150">
    <property type="entry name" value="Vaccinia Virus protein VP39"/>
    <property type="match status" value="1"/>
</dbReference>
<dbReference type="Proteomes" id="UP000068243">
    <property type="component" value="Unassembled WGS sequence"/>
</dbReference>
<evidence type="ECO:0008006" key="3">
    <source>
        <dbReference type="Google" id="ProtNLM"/>
    </source>
</evidence>
<reference evidence="2" key="1">
    <citation type="journal article" date="2016" name="Genome Announc.">
        <title>Draft genome sequence of Aspergillus niger strain An76.</title>
        <authorList>
            <person name="Gong W."/>
            <person name="Cheng Z."/>
            <person name="Zhang H."/>
            <person name="Liu L."/>
            <person name="Gao P."/>
            <person name="Wang L."/>
        </authorList>
    </citation>
    <scope>NUCLEOTIDE SEQUENCE [LARGE SCALE GENOMIC DNA]</scope>
    <source>
        <strain evidence="2">An76</strain>
    </source>
</reference>
<sequence>MTVFTQAAGFHLADGKGYTLGHDSLAMCRLNLQIFLWRASLGFTLHPSIPLPTTGRIADLATGTALWLTELAQTLPADADVQLDGLDLDLRKAPPHPWLPANVHLHHADILAPLPDPLVGQYEVVHLRLLILVVENSDPTPIIRYAHRMLKPGGYIQWDDLNYPDTHVTRIDPTSPTPAFDRLREFVYSKGRHDWVMRLDKILTHEGFVDACMHHFTDRRDLIMANGHQHLMTMLEFAETLRAKGLELEARDLDVLLAEVSTEADRGAALSMPRVVCVARKP</sequence>
<dbReference type="OrthoDB" id="417697at2759"/>
<dbReference type="AlphaFoldDB" id="A0A100IJS2"/>
<proteinExistence type="predicted"/>
<organism evidence="1 2">
    <name type="scientific">Aspergillus niger</name>
    <dbReference type="NCBI Taxonomy" id="5061"/>
    <lineage>
        <taxon>Eukaryota</taxon>
        <taxon>Fungi</taxon>
        <taxon>Dikarya</taxon>
        <taxon>Ascomycota</taxon>
        <taxon>Pezizomycotina</taxon>
        <taxon>Eurotiomycetes</taxon>
        <taxon>Eurotiomycetidae</taxon>
        <taxon>Eurotiales</taxon>
        <taxon>Aspergillaceae</taxon>
        <taxon>Aspergillus</taxon>
        <taxon>Aspergillus subgen. Circumdati</taxon>
    </lineage>
</organism>
<dbReference type="VEuPathDB" id="FungiDB:ASPNIDRAFT2_1158623"/>
<dbReference type="VEuPathDB" id="FungiDB:M747DRAFT_298043"/>
<dbReference type="OMA" id="SNGRHDW"/>
<evidence type="ECO:0000313" key="2">
    <source>
        <dbReference type="Proteomes" id="UP000068243"/>
    </source>
</evidence>
<dbReference type="CDD" id="cd02440">
    <property type="entry name" value="AdoMet_MTases"/>
    <property type="match status" value="1"/>
</dbReference>
<dbReference type="InterPro" id="IPR029063">
    <property type="entry name" value="SAM-dependent_MTases_sf"/>
</dbReference>
<dbReference type="VEuPathDB" id="FungiDB:An08g06890"/>